<protein>
    <submittedName>
        <fullName evidence="2">Uncharacterized protein</fullName>
    </submittedName>
</protein>
<reference evidence="2 3" key="1">
    <citation type="journal article" date="2015" name="Genome Biol. Evol.">
        <title>Phylogenomic analyses indicate that early fungi evolved digesting cell walls of algal ancestors of land plants.</title>
        <authorList>
            <person name="Chang Y."/>
            <person name="Wang S."/>
            <person name="Sekimoto S."/>
            <person name="Aerts A.L."/>
            <person name="Choi C."/>
            <person name="Clum A."/>
            <person name="LaButti K.M."/>
            <person name="Lindquist E.A."/>
            <person name="Yee Ngan C."/>
            <person name="Ohm R.A."/>
            <person name="Salamov A.A."/>
            <person name="Grigoriev I.V."/>
            <person name="Spatafora J.W."/>
            <person name="Berbee M.L."/>
        </authorList>
    </citation>
    <scope>NUCLEOTIDE SEQUENCE [LARGE SCALE GENOMIC DNA]</scope>
    <source>
        <strain evidence="2 3">JEL478</strain>
    </source>
</reference>
<gene>
    <name evidence="2" type="ORF">M427DRAFT_30537</name>
</gene>
<sequence length="105" mass="11411">MYAMNTYYVRTRLWGVLDAMTSGWGVVYLSIIMLSVFIGVGRNTSYQDQKHRAPLEYAAGKGDLLVNLCVGKILVVLVNLFATAATLVVQESIPKGTQAARVGAD</sequence>
<dbReference type="Proteomes" id="UP000070544">
    <property type="component" value="Unassembled WGS sequence"/>
</dbReference>
<dbReference type="AlphaFoldDB" id="A0A139AKT5"/>
<accession>A0A139AKT5</accession>
<evidence type="ECO:0000313" key="2">
    <source>
        <dbReference type="EMBL" id="KXS17412.1"/>
    </source>
</evidence>
<evidence type="ECO:0000313" key="3">
    <source>
        <dbReference type="Proteomes" id="UP000070544"/>
    </source>
</evidence>
<keyword evidence="1" id="KW-1133">Transmembrane helix</keyword>
<dbReference type="EMBL" id="KQ965747">
    <property type="protein sequence ID" value="KXS17412.1"/>
    <property type="molecule type" value="Genomic_DNA"/>
</dbReference>
<evidence type="ECO:0000256" key="1">
    <source>
        <dbReference type="SAM" id="Phobius"/>
    </source>
</evidence>
<organism evidence="2 3">
    <name type="scientific">Gonapodya prolifera (strain JEL478)</name>
    <name type="common">Monoblepharis prolifera</name>
    <dbReference type="NCBI Taxonomy" id="1344416"/>
    <lineage>
        <taxon>Eukaryota</taxon>
        <taxon>Fungi</taxon>
        <taxon>Fungi incertae sedis</taxon>
        <taxon>Chytridiomycota</taxon>
        <taxon>Chytridiomycota incertae sedis</taxon>
        <taxon>Monoblepharidomycetes</taxon>
        <taxon>Monoblepharidales</taxon>
        <taxon>Gonapodyaceae</taxon>
        <taxon>Gonapodya</taxon>
    </lineage>
</organism>
<feature type="transmembrane region" description="Helical" evidence="1">
    <location>
        <begin position="64"/>
        <end position="89"/>
    </location>
</feature>
<keyword evidence="1" id="KW-0812">Transmembrane</keyword>
<name>A0A139AKT5_GONPJ</name>
<keyword evidence="3" id="KW-1185">Reference proteome</keyword>
<feature type="transmembrane region" description="Helical" evidence="1">
    <location>
        <begin position="20"/>
        <end position="43"/>
    </location>
</feature>
<proteinExistence type="predicted"/>
<keyword evidence="1" id="KW-0472">Membrane</keyword>